<dbReference type="InterPro" id="IPR050340">
    <property type="entry name" value="Cytosolic_Fe-S_CAF"/>
</dbReference>
<dbReference type="Proteomes" id="UP000191154">
    <property type="component" value="Unassembled WGS sequence"/>
</dbReference>
<dbReference type="PROSITE" id="PS00198">
    <property type="entry name" value="4FE4S_FER_1"/>
    <property type="match status" value="1"/>
</dbReference>
<dbReference type="InterPro" id="IPR017900">
    <property type="entry name" value="4Fe4S_Fe_S_CS"/>
</dbReference>
<feature type="domain" description="4Fe-4S ferredoxin-type" evidence="4">
    <location>
        <begin position="132"/>
        <end position="161"/>
    </location>
</feature>
<keyword evidence="2" id="KW-0408">Iron</keyword>
<dbReference type="Pfam" id="PF25160">
    <property type="entry name" value="LdpA_Fe-S-bd"/>
    <property type="match status" value="1"/>
</dbReference>
<dbReference type="InterPro" id="IPR027631">
    <property type="entry name" value="Mono_FeFe_hydrog"/>
</dbReference>
<dbReference type="GO" id="GO:0008901">
    <property type="term" value="F:ferredoxin hydrogenase activity"/>
    <property type="evidence" value="ECO:0007669"/>
    <property type="project" value="UniProtKB-EC"/>
</dbReference>
<dbReference type="InterPro" id="IPR009016">
    <property type="entry name" value="Fe_hydrogenase"/>
</dbReference>
<dbReference type="SUPFAM" id="SSF54862">
    <property type="entry name" value="4Fe-4S ferredoxins"/>
    <property type="match status" value="1"/>
</dbReference>
<evidence type="ECO:0000313" key="5">
    <source>
        <dbReference type="EMBL" id="OOM11375.1"/>
    </source>
</evidence>
<evidence type="ECO:0000259" key="4">
    <source>
        <dbReference type="PROSITE" id="PS51379"/>
    </source>
</evidence>
<dbReference type="RefSeq" id="WP_077866029.1">
    <property type="nucleotide sequence ID" value="NZ_LZYZ01000005.1"/>
</dbReference>
<dbReference type="Gene3D" id="3.40.950.10">
    <property type="entry name" value="Fe-only Hydrogenase (Larger Subunit), Chain L, domain 3"/>
    <property type="match status" value="1"/>
</dbReference>
<protein>
    <submittedName>
        <fullName evidence="5">Iron hydrogenase 1</fullName>
        <ecNumber evidence="5">1.12.7.2</ecNumber>
    </submittedName>
</protein>
<reference evidence="5 6" key="1">
    <citation type="submission" date="2016-05" db="EMBL/GenBank/DDBJ databases">
        <title>Microbial solvent formation.</title>
        <authorList>
            <person name="Poehlein A."/>
            <person name="Montoya Solano J.D."/>
            <person name="Flitsch S."/>
            <person name="Krabben P."/>
            <person name="Duerre P."/>
            <person name="Daniel R."/>
        </authorList>
    </citation>
    <scope>NUCLEOTIDE SEQUENCE [LARGE SCALE GENOMIC DNA]</scope>
    <source>
        <strain evidence="5 6">L1-8</strain>
    </source>
</reference>
<comment type="caution">
    <text evidence="5">The sequence shown here is derived from an EMBL/GenBank/DDBJ whole genome shotgun (WGS) entry which is preliminary data.</text>
</comment>
<dbReference type="GO" id="GO:0051536">
    <property type="term" value="F:iron-sulfur cluster binding"/>
    <property type="evidence" value="ECO:0007669"/>
    <property type="project" value="UniProtKB-KW"/>
</dbReference>
<proteinExistence type="predicted"/>
<dbReference type="SUPFAM" id="SSF53920">
    <property type="entry name" value="Fe-only hydrogenase"/>
    <property type="match status" value="1"/>
</dbReference>
<dbReference type="AlphaFoldDB" id="A0A1S8N4N4"/>
<dbReference type="PANTHER" id="PTHR11615">
    <property type="entry name" value="NITRATE, FORMATE, IRON DEHYDROGENASE"/>
    <property type="match status" value="1"/>
</dbReference>
<feature type="domain" description="4Fe-4S ferredoxin-type" evidence="4">
    <location>
        <begin position="179"/>
        <end position="208"/>
    </location>
</feature>
<accession>A0A1S8N4N4</accession>
<dbReference type="NCBIfam" id="TIGR04105">
    <property type="entry name" value="FeFe_hydrog_B1"/>
    <property type="match status" value="1"/>
</dbReference>
<keyword evidence="3" id="KW-0411">Iron-sulfur</keyword>
<gene>
    <name evidence="5" type="ORF">CLOSAC_29350</name>
</gene>
<organism evidence="5 6">
    <name type="scientific">Clostridium saccharobutylicum</name>
    <dbReference type="NCBI Taxonomy" id="169679"/>
    <lineage>
        <taxon>Bacteria</taxon>
        <taxon>Bacillati</taxon>
        <taxon>Bacillota</taxon>
        <taxon>Clostridia</taxon>
        <taxon>Eubacteriales</taxon>
        <taxon>Clostridiaceae</taxon>
        <taxon>Clostridium</taxon>
    </lineage>
</organism>
<dbReference type="Gene3D" id="3.30.70.20">
    <property type="match status" value="2"/>
</dbReference>
<evidence type="ECO:0000256" key="2">
    <source>
        <dbReference type="ARBA" id="ARBA00023004"/>
    </source>
</evidence>
<dbReference type="PROSITE" id="PS51379">
    <property type="entry name" value="4FE4S_FER_2"/>
    <property type="match status" value="2"/>
</dbReference>
<evidence type="ECO:0000256" key="3">
    <source>
        <dbReference type="ARBA" id="ARBA00023014"/>
    </source>
</evidence>
<dbReference type="EMBL" id="LZYZ01000005">
    <property type="protein sequence ID" value="OOM11375.1"/>
    <property type="molecule type" value="Genomic_DNA"/>
</dbReference>
<evidence type="ECO:0000256" key="1">
    <source>
        <dbReference type="ARBA" id="ARBA00022723"/>
    </source>
</evidence>
<dbReference type="InterPro" id="IPR057431">
    <property type="entry name" value="LdpA_Fe-S-bd"/>
</dbReference>
<dbReference type="EC" id="1.12.7.2" evidence="5"/>
<dbReference type="Pfam" id="PF00037">
    <property type="entry name" value="Fer4"/>
    <property type="match status" value="1"/>
</dbReference>
<dbReference type="InterPro" id="IPR004108">
    <property type="entry name" value="Fe_hydrogenase_lsu_C"/>
</dbReference>
<sequence>MFKFENQLLKLKHEVLTRVAVLAKENKMTNEEIEKIPYNMISGESPTYRDTVTQERDVVLERAKLAAGYLPNGKEGKDLIDISEQQQILYVIKAACDRCPTKKFEVTDACRNCIAHKCQSTCNFGAISYVNGRAFIDPSKCRECGMCKKACPYDAIAEDMRPCKRSCPTGALNFNSKDLSAEITEDKCVNCGACMAACPFGAIEDKSLLVKVVNNLVSKEKIYAVVAPAITGEFGPKTTYGQVKNAIKSLGFTDMVEAACGADAVTVNESNEFIERMENGDPYMTNSCCPAFLSYIQKIMPDQAERISGTVSPMVAAGRYIKSKDNGAKVVFIGPCTAKKSEILIDSIKDSIDYVLTFEELLALFEAFEVNPSTCEDIVVDDASIFGRGFAMGGGLTAAIENYIQDKGVEIEFKPVKVSGGAEIKKTMTMAKAKKLQGNFIEGMMCEGGCINGAAKITPVMKAKMPFTKNNAQSSMKSVLSNKALEEYKNINLER</sequence>
<evidence type="ECO:0000313" key="6">
    <source>
        <dbReference type="Proteomes" id="UP000191154"/>
    </source>
</evidence>
<dbReference type="Pfam" id="PF02906">
    <property type="entry name" value="Fe_hyd_lg_C"/>
    <property type="match status" value="1"/>
</dbReference>
<dbReference type="STRING" id="169679.CSACC_03580"/>
<keyword evidence="1" id="KW-0479">Metal-binding</keyword>
<dbReference type="InterPro" id="IPR017896">
    <property type="entry name" value="4Fe4S_Fe-S-bd"/>
</dbReference>
<dbReference type="GO" id="GO:0046872">
    <property type="term" value="F:metal ion binding"/>
    <property type="evidence" value="ECO:0007669"/>
    <property type="project" value="UniProtKB-KW"/>
</dbReference>
<name>A0A1S8N4N4_CLOSA</name>
<keyword evidence="5" id="KW-0560">Oxidoreductase</keyword>